<organism evidence="7 8">
    <name type="scientific">Pseudoalteromonas denitrificans DSM 6059</name>
    <dbReference type="NCBI Taxonomy" id="1123010"/>
    <lineage>
        <taxon>Bacteria</taxon>
        <taxon>Pseudomonadati</taxon>
        <taxon>Pseudomonadota</taxon>
        <taxon>Gammaproteobacteria</taxon>
        <taxon>Alteromonadales</taxon>
        <taxon>Pseudoalteromonadaceae</taxon>
        <taxon>Pseudoalteromonas</taxon>
    </lineage>
</organism>
<evidence type="ECO:0000256" key="5">
    <source>
        <dbReference type="ARBA" id="ARBA00023136"/>
    </source>
</evidence>
<evidence type="ECO:0000313" key="8">
    <source>
        <dbReference type="Proteomes" id="UP000198862"/>
    </source>
</evidence>
<dbReference type="RefSeq" id="WP_091983459.1">
    <property type="nucleotide sequence ID" value="NZ_FOLO01000013.1"/>
</dbReference>
<dbReference type="OrthoDB" id="9812084at2"/>
<feature type="transmembrane region" description="Helical" evidence="6">
    <location>
        <begin position="44"/>
        <end position="62"/>
    </location>
</feature>
<accession>A0A1I1KU64</accession>
<dbReference type="PANTHER" id="PTHR30086">
    <property type="entry name" value="ARGININE EXPORTER PROTEIN ARGO"/>
    <property type="match status" value="1"/>
</dbReference>
<feature type="transmembrane region" description="Helical" evidence="6">
    <location>
        <begin position="179"/>
        <end position="196"/>
    </location>
</feature>
<evidence type="ECO:0000313" key="7">
    <source>
        <dbReference type="EMBL" id="SFC61683.1"/>
    </source>
</evidence>
<keyword evidence="5 6" id="KW-0472">Membrane</keyword>
<evidence type="ECO:0000256" key="1">
    <source>
        <dbReference type="ARBA" id="ARBA00004651"/>
    </source>
</evidence>
<keyword evidence="3 6" id="KW-0812">Transmembrane</keyword>
<feature type="transmembrane region" description="Helical" evidence="6">
    <location>
        <begin position="142"/>
        <end position="163"/>
    </location>
</feature>
<comment type="subcellular location">
    <subcellularLocation>
        <location evidence="1">Cell membrane</location>
        <topology evidence="1">Multi-pass membrane protein</topology>
    </subcellularLocation>
</comment>
<evidence type="ECO:0000256" key="3">
    <source>
        <dbReference type="ARBA" id="ARBA00022692"/>
    </source>
</evidence>
<name>A0A1I1KU64_9GAMM</name>
<keyword evidence="2" id="KW-1003">Cell membrane</keyword>
<dbReference type="GO" id="GO:0015171">
    <property type="term" value="F:amino acid transmembrane transporter activity"/>
    <property type="evidence" value="ECO:0007669"/>
    <property type="project" value="TreeGrafter"/>
</dbReference>
<dbReference type="PANTHER" id="PTHR30086:SF20">
    <property type="entry name" value="ARGININE EXPORTER PROTEIN ARGO-RELATED"/>
    <property type="match status" value="1"/>
</dbReference>
<reference evidence="7 8" key="1">
    <citation type="submission" date="2016-10" db="EMBL/GenBank/DDBJ databases">
        <authorList>
            <person name="de Groot N.N."/>
        </authorList>
    </citation>
    <scope>NUCLEOTIDE SEQUENCE [LARGE SCALE GENOMIC DNA]</scope>
    <source>
        <strain evidence="7 8">DSM 6059</strain>
    </source>
</reference>
<keyword evidence="4 6" id="KW-1133">Transmembrane helix</keyword>
<dbReference type="AlphaFoldDB" id="A0A1I1KU64"/>
<keyword evidence="8" id="KW-1185">Reference proteome</keyword>
<dbReference type="EMBL" id="FOLO01000013">
    <property type="protein sequence ID" value="SFC61683.1"/>
    <property type="molecule type" value="Genomic_DNA"/>
</dbReference>
<evidence type="ECO:0000256" key="4">
    <source>
        <dbReference type="ARBA" id="ARBA00022989"/>
    </source>
</evidence>
<protein>
    <submittedName>
        <fullName evidence="7">Threonine/homoserine/homoserine lactone efflux protein</fullName>
    </submittedName>
</protein>
<sequence>MNIELLTALITFAFVSSITPGPNNLMLMSSGANFGFKRTIPHMLGVGLGFVLMVCLVGVGLIQLFDIYPISYQILKVFSITYLLYLAYKIATSSSPENKEANNAKPITFIQAASFQWVNPKAWTMALTAISVYSPSKSLESILLVGIIFGAINLPSVSAWTILGQQLQRFLTSQKKLKVFNITMAILLVASLYPILL</sequence>
<dbReference type="GO" id="GO:0005886">
    <property type="term" value="C:plasma membrane"/>
    <property type="evidence" value="ECO:0007669"/>
    <property type="project" value="UniProtKB-SubCell"/>
</dbReference>
<evidence type="ECO:0000256" key="6">
    <source>
        <dbReference type="SAM" id="Phobius"/>
    </source>
</evidence>
<evidence type="ECO:0000256" key="2">
    <source>
        <dbReference type="ARBA" id="ARBA00022475"/>
    </source>
</evidence>
<dbReference type="InterPro" id="IPR001123">
    <property type="entry name" value="LeuE-type"/>
</dbReference>
<dbReference type="Pfam" id="PF01810">
    <property type="entry name" value="LysE"/>
    <property type="match status" value="1"/>
</dbReference>
<proteinExistence type="predicted"/>
<gene>
    <name evidence="7" type="ORF">SAMN02745724_02116</name>
</gene>
<dbReference type="GO" id="GO:0033228">
    <property type="term" value="P:cysteine export across plasma membrane"/>
    <property type="evidence" value="ECO:0007669"/>
    <property type="project" value="TreeGrafter"/>
</dbReference>
<dbReference type="Proteomes" id="UP000198862">
    <property type="component" value="Unassembled WGS sequence"/>
</dbReference>
<dbReference type="STRING" id="1123010.SAMN02745724_02116"/>